<dbReference type="Gene3D" id="3.40.50.720">
    <property type="entry name" value="NAD(P)-binding Rossmann-like Domain"/>
    <property type="match status" value="1"/>
</dbReference>
<feature type="domain" description="PKS/mFAS DH" evidence="9">
    <location>
        <begin position="833"/>
        <end position="1121"/>
    </location>
</feature>
<dbReference type="SUPFAM" id="SSF47336">
    <property type="entry name" value="ACP-like"/>
    <property type="match status" value="1"/>
</dbReference>
<dbReference type="InterPro" id="IPR036736">
    <property type="entry name" value="ACP-like_sf"/>
</dbReference>
<keyword evidence="4 10" id="KW-0808">Transferase</keyword>
<dbReference type="SMART" id="SM00826">
    <property type="entry name" value="PKS_DH"/>
    <property type="match status" value="1"/>
</dbReference>
<keyword evidence="5" id="KW-0843">Virulence</keyword>
<gene>
    <name evidence="10" type="ORF">B0H17DRAFT_1331400</name>
</gene>
<dbReference type="PROSITE" id="PS52019">
    <property type="entry name" value="PKS_MFAS_DH"/>
    <property type="match status" value="1"/>
</dbReference>
<dbReference type="Proteomes" id="UP001221757">
    <property type="component" value="Unassembled WGS sequence"/>
</dbReference>
<keyword evidence="2" id="KW-0596">Phosphopantetheine</keyword>
<evidence type="ECO:0000256" key="4">
    <source>
        <dbReference type="ARBA" id="ARBA00022679"/>
    </source>
</evidence>
<evidence type="ECO:0000313" key="10">
    <source>
        <dbReference type="EMBL" id="KAJ7690500.1"/>
    </source>
</evidence>
<dbReference type="InterPro" id="IPR020841">
    <property type="entry name" value="PKS_Beta-ketoAc_synthase_dom"/>
</dbReference>
<dbReference type="InterPro" id="IPR057326">
    <property type="entry name" value="KR_dom"/>
</dbReference>
<dbReference type="Gene3D" id="3.10.129.110">
    <property type="entry name" value="Polyketide synthase dehydratase"/>
    <property type="match status" value="1"/>
</dbReference>
<feature type="active site" description="Proton acceptor; for dehydratase activity" evidence="7">
    <location>
        <position position="878"/>
    </location>
</feature>
<evidence type="ECO:0000259" key="9">
    <source>
        <dbReference type="PROSITE" id="PS52019"/>
    </source>
</evidence>
<dbReference type="InterPro" id="IPR049551">
    <property type="entry name" value="PKS_DH_C"/>
</dbReference>
<evidence type="ECO:0000256" key="6">
    <source>
        <dbReference type="ARBA" id="ARBA00023268"/>
    </source>
</evidence>
<protein>
    <submittedName>
        <fullName evidence="10">Acyl transferase domain-containing protein</fullName>
    </submittedName>
</protein>
<dbReference type="InterPro" id="IPR050091">
    <property type="entry name" value="PKS_NRPS_Biosynth_Enz"/>
</dbReference>
<dbReference type="CDD" id="cd02440">
    <property type="entry name" value="AdoMet_MTases"/>
    <property type="match status" value="1"/>
</dbReference>
<keyword evidence="11" id="KW-1185">Reference proteome</keyword>
<dbReference type="InterPro" id="IPR006162">
    <property type="entry name" value="Ppantetheine_attach_site"/>
</dbReference>
<dbReference type="GO" id="GO:0004315">
    <property type="term" value="F:3-oxoacyl-[acyl-carrier-protein] synthase activity"/>
    <property type="evidence" value="ECO:0007669"/>
    <property type="project" value="InterPro"/>
</dbReference>
<comment type="caution">
    <text evidence="10">The sequence shown here is derived from an EMBL/GenBank/DDBJ whole genome shotgun (WGS) entry which is preliminary data.</text>
</comment>
<dbReference type="Pfam" id="PF00698">
    <property type="entry name" value="Acyl_transf_1"/>
    <property type="match status" value="1"/>
</dbReference>
<dbReference type="SUPFAM" id="SSF53335">
    <property type="entry name" value="S-adenosyl-L-methionine-dependent methyltransferases"/>
    <property type="match status" value="1"/>
</dbReference>
<dbReference type="Pfam" id="PF08659">
    <property type="entry name" value="KR"/>
    <property type="match status" value="1"/>
</dbReference>
<dbReference type="InterPro" id="IPR013217">
    <property type="entry name" value="Methyltransf_12"/>
</dbReference>
<dbReference type="SUPFAM" id="SSF52151">
    <property type="entry name" value="FabD/lysophospholipase-like"/>
    <property type="match status" value="1"/>
</dbReference>
<dbReference type="SMART" id="SM00825">
    <property type="entry name" value="PKS_KS"/>
    <property type="match status" value="1"/>
</dbReference>
<accession>A0AAD7GJ68</accession>
<dbReference type="Pfam" id="PF16197">
    <property type="entry name" value="KAsynt_C_assoc"/>
    <property type="match status" value="1"/>
</dbReference>
<dbReference type="InterPro" id="IPR042104">
    <property type="entry name" value="PKS_dehydratase_sf"/>
</dbReference>
<sequence length="2297" mass="250160">MDYKQAKIAIVGVAAQLPSGDYSLDDLDYRSYWDFLMGKRQAYEDIRPELFDSSQFSDQQTKLNLPSKGAFLKNPGSLDTIGLGISVKDARVMPFTGRRLMEKSVEALLDSGIDYRNQRVGCFMSGTSRFELEGPLRVDGSFAFVPSALANRISHLLDITGPSLLVDTACSSSLTALHLAILAIESGDCTAALVGAAQVNRELAEWKNYEELLAPDGKTKPFDAGANGAVAQKDCIQRAYARARRNVVDVDYAELHITGTSVGDCIEANTAGEVFARDTDVAVGSVKGNIGHLESAAFLVSLLKACLILEHKIIPPSVNFAIPSPKIDWNSHRLLVVTEPTALECHSHSDRSIISLSGAGLGGSTGHVVVESPPARGDALNPPCAHSTTVTFTVGGLSPKAVAQICQSIRGVDFSNLENMRACAVTLSRRARQMPWRTYFKMPISPGTEITPASLVAKSSPPIAFVFSGQGPQNFEMGRGLFAEFPVFRATILELDDVFRGQMGVSLLETMGLFICGRSTPPPFLTPTVWPVTTTLAATAMLQIALVDLLSSVGVVPSTVVGHSAGETVVLYASGAGSKAMALEIAIARGQAMSATESADVGMASLACSAGMATRMISKIPGVTRGIAEIACLNSPNSVVVSGSAELLNKLITSAQAAGIFARRLATMVAAHSSVMDRIKDDYMSRMIKNFNHYPGPRIPTIPVFSPSSGQVLVGEFTPSYFWDNCRKCVLFSSAISNLLDFHSPGTDSSTIVVLEISCHPVLSSSIQQHGAPEKSVLCPMRRSSANTEAPQSPNEPILFAETLAQITLLGYNSCDLSGLYGATSFKPSFLDHPFATRSVPSPKMQFTRNRGDTMVNSPLSMDHLLINERTHPTLAQHVINGEPILPATCFIEILLEAGANHLWDVEFRSVFSLAARNPGRVTLERSYDNWTLKSMKLGPNMSASLSRVLAHGLMDCSPPVRLANVLDLKALWARLPRLDMEGFYQSLSPFAKFGPAFQRVLRCHGGPSEVITEIKGPSLDDTTDQYRIHPVILDACLHVMLHREISKQSGSEGMYLPSKLGHFTYHGSAFASGNWFSHIRRRLWSPNSKCYDILVTDASGVAICEFKDLVMQKLAIEIPPVHRRFDLVFQPISVPVVVVDTVATYSTRGKQLEIRTLFAVLDSLARKIIANSLQQQIRVGNDPSRQRYFDFAKRALQTNAPELAYADSIAMQEKYPAYFDVTERISKVHGTVFYSPKTAVDTLYSDDLMARFYSRSTQDSTVYQEAVDRFSNLLRSLQENGKRTINILEVGAGTGLLTNYLIDELKQHPDLLAEYTVTDASYALAAELSRTIPYHKITPKLYNLTEPPDIQGLLSESYDVIVALHVLHAVPHIQTCLLSLQSLLVPGGSLLVIEIDGTSWDERPGSVWHDFVFGSFSEWFGFADGRTHCTMAPTVWMAELAGLGFVNNHASVEDGGHDFLFTAQKHSSSIQQAIPDSDLGIDPRCVLQYSVGNEMELQSRLAEMSPKDHIALYVFALAGLDGDSAMGLCATLRREFPFWDIHLALFETATQFSSPLRYISGHRVLFKNGEHVLYFPHQGSGELLRPVISPLFLHDKSYVLLGGIGGLGIDLAVWMYQHGARHIILTSRRGMASLHPQTDGEALAKVAYLRRCDDLVLRLEKCDATNEQETSLLVKSIILPLAGCFQMTLVLADALFSRQTSANFTTVHDSKIRVFEVFAAEVDITSLDFYIAFSSLTGLIGYAGQSHYASACTGLVGVLSSHRNAFSLVVPGILDAGYLDRTESGHVDRTNGGIFSVSTSMSAARLWNCIQDGLLKIREGSSPTQYIPDLDWDSLHARSPLPVTFHHLLSSHRHPNAFTAAGLRGEEDVLQIVLSFVEVEQEDFDFERPLLSYGLDSLSATKLSSALQPFIPVSQVQLLAGISWSELSTSLKTRPQGPDTRGGQHKPAREILMAMLGVDETDFDPNIPLISYGLDSLSASKLAAALRPYLPVTQLQLLAHTTWADLLNMSVIDHDRPSLLADTIVELCSGTGIPLILFCGGNGSLAPLLALRSHFSGTLWGIQVTDSTPTTSFPVLVAFFVQKIREKQPNGPYRLAAYSASGVICVAVTKLLEESGQQVLQLSFIDHFPLLWTNEAAEKMLRELEIPALVDRLLTSTVALLREDPLHSGSEQIEQLEAALMGVSNEAATEIATTGRLATPIFQLLAGKAHSGFADSFTSWVSSVNAPLSVLIAEFGMITTVPNSLRESWADLGASQCHSQVKQQIITGVGHYGILADKRTTTFLQQYIDQGASTRA</sequence>
<dbReference type="InterPro" id="IPR049900">
    <property type="entry name" value="PKS_mFAS_DH"/>
</dbReference>
<dbReference type="Gene3D" id="3.40.50.150">
    <property type="entry name" value="Vaccinia Virus protein VP39"/>
    <property type="match status" value="1"/>
</dbReference>
<dbReference type="InterPro" id="IPR032821">
    <property type="entry name" value="PKS_assoc"/>
</dbReference>
<dbReference type="PROSITE" id="PS00606">
    <property type="entry name" value="KS3_1"/>
    <property type="match status" value="1"/>
</dbReference>
<dbReference type="SUPFAM" id="SSF53901">
    <property type="entry name" value="Thiolase-like"/>
    <property type="match status" value="1"/>
</dbReference>
<feature type="active site" description="Proton donor; for dehydratase activity" evidence="7">
    <location>
        <position position="1035"/>
    </location>
</feature>
<dbReference type="InterPro" id="IPR036291">
    <property type="entry name" value="NAD(P)-bd_dom_sf"/>
</dbReference>
<dbReference type="InterPro" id="IPR016035">
    <property type="entry name" value="Acyl_Trfase/lysoPLipase"/>
</dbReference>
<dbReference type="InterPro" id="IPR014043">
    <property type="entry name" value="Acyl_transferase_dom"/>
</dbReference>
<evidence type="ECO:0000256" key="3">
    <source>
        <dbReference type="ARBA" id="ARBA00022553"/>
    </source>
</evidence>
<dbReference type="SUPFAM" id="SSF51735">
    <property type="entry name" value="NAD(P)-binding Rossmann-fold domains"/>
    <property type="match status" value="1"/>
</dbReference>
<dbReference type="PROSITE" id="PS00012">
    <property type="entry name" value="PHOSPHOPANTETHEINE"/>
    <property type="match status" value="1"/>
</dbReference>
<dbReference type="GO" id="GO:0004312">
    <property type="term" value="F:fatty acid synthase activity"/>
    <property type="evidence" value="ECO:0007669"/>
    <property type="project" value="TreeGrafter"/>
</dbReference>
<evidence type="ECO:0000313" key="11">
    <source>
        <dbReference type="Proteomes" id="UP001221757"/>
    </source>
</evidence>
<dbReference type="InterPro" id="IPR016036">
    <property type="entry name" value="Malonyl_transacylase_ACP-bd"/>
</dbReference>
<dbReference type="GO" id="GO:0044550">
    <property type="term" value="P:secondary metabolite biosynthetic process"/>
    <property type="evidence" value="ECO:0007669"/>
    <property type="project" value="UniProtKB-ARBA"/>
</dbReference>
<dbReference type="SUPFAM" id="SSF53474">
    <property type="entry name" value="alpha/beta-Hydrolases"/>
    <property type="match status" value="1"/>
</dbReference>
<dbReference type="SMART" id="SM00827">
    <property type="entry name" value="PKS_AT"/>
    <property type="match status" value="1"/>
</dbReference>
<evidence type="ECO:0000256" key="5">
    <source>
        <dbReference type="ARBA" id="ARBA00023026"/>
    </source>
</evidence>
<dbReference type="GO" id="GO:0006633">
    <property type="term" value="P:fatty acid biosynthetic process"/>
    <property type="evidence" value="ECO:0007669"/>
    <property type="project" value="InterPro"/>
</dbReference>
<dbReference type="SUPFAM" id="SSF55048">
    <property type="entry name" value="Probable ACP-binding domain of malonyl-CoA ACP transacylase"/>
    <property type="match status" value="1"/>
</dbReference>
<dbReference type="InterPro" id="IPR018201">
    <property type="entry name" value="Ketoacyl_synth_AS"/>
</dbReference>
<keyword evidence="3" id="KW-0597">Phosphoprotein</keyword>
<dbReference type="InterPro" id="IPR029058">
    <property type="entry name" value="AB_hydrolase_fold"/>
</dbReference>
<feature type="region of interest" description="N-terminal hotdog fold" evidence="7">
    <location>
        <begin position="833"/>
        <end position="962"/>
    </location>
</feature>
<dbReference type="Pfam" id="PF00975">
    <property type="entry name" value="Thioesterase"/>
    <property type="match status" value="1"/>
</dbReference>
<dbReference type="PROSITE" id="PS52004">
    <property type="entry name" value="KS3_2"/>
    <property type="match status" value="1"/>
</dbReference>
<dbReference type="Pfam" id="PF00550">
    <property type="entry name" value="PP-binding"/>
    <property type="match status" value="2"/>
</dbReference>
<dbReference type="InterPro" id="IPR001031">
    <property type="entry name" value="Thioesterase"/>
</dbReference>
<dbReference type="Pfam" id="PF14765">
    <property type="entry name" value="PS-DH"/>
    <property type="match status" value="1"/>
</dbReference>
<feature type="domain" description="Ketosynthase family 3 (KS3)" evidence="8">
    <location>
        <begin position="5"/>
        <end position="372"/>
    </location>
</feature>
<comment type="pathway">
    <text evidence="1">Secondary metabolite biosynthesis.</text>
</comment>
<proteinExistence type="predicted"/>
<evidence type="ECO:0000256" key="2">
    <source>
        <dbReference type="ARBA" id="ARBA00022450"/>
    </source>
</evidence>
<dbReference type="PANTHER" id="PTHR43775">
    <property type="entry name" value="FATTY ACID SYNTHASE"/>
    <property type="match status" value="1"/>
</dbReference>
<evidence type="ECO:0000256" key="1">
    <source>
        <dbReference type="ARBA" id="ARBA00005179"/>
    </source>
</evidence>
<dbReference type="Gene3D" id="3.40.366.10">
    <property type="entry name" value="Malonyl-Coenzyme A Acyl Carrier Protein, domain 2"/>
    <property type="match status" value="1"/>
</dbReference>
<dbReference type="InterPro" id="IPR020807">
    <property type="entry name" value="PKS_DH"/>
</dbReference>
<dbReference type="InterPro" id="IPR013968">
    <property type="entry name" value="PKS_KR"/>
</dbReference>
<dbReference type="EMBL" id="JARKIE010000064">
    <property type="protein sequence ID" value="KAJ7690500.1"/>
    <property type="molecule type" value="Genomic_DNA"/>
</dbReference>
<organism evidence="10 11">
    <name type="scientific">Mycena rosella</name>
    <name type="common">Pink bonnet</name>
    <name type="synonym">Agaricus rosellus</name>
    <dbReference type="NCBI Taxonomy" id="1033263"/>
    <lineage>
        <taxon>Eukaryota</taxon>
        <taxon>Fungi</taxon>
        <taxon>Dikarya</taxon>
        <taxon>Basidiomycota</taxon>
        <taxon>Agaricomycotina</taxon>
        <taxon>Agaricomycetes</taxon>
        <taxon>Agaricomycetidae</taxon>
        <taxon>Agaricales</taxon>
        <taxon>Marasmiineae</taxon>
        <taxon>Mycenaceae</taxon>
        <taxon>Mycena</taxon>
    </lineage>
</organism>
<dbReference type="SMART" id="SM00822">
    <property type="entry name" value="PKS_KR"/>
    <property type="match status" value="1"/>
</dbReference>
<reference evidence="10" key="1">
    <citation type="submission" date="2023-03" db="EMBL/GenBank/DDBJ databases">
        <title>Massive genome expansion in bonnet fungi (Mycena s.s.) driven by repeated elements and novel gene families across ecological guilds.</title>
        <authorList>
            <consortium name="Lawrence Berkeley National Laboratory"/>
            <person name="Harder C.B."/>
            <person name="Miyauchi S."/>
            <person name="Viragh M."/>
            <person name="Kuo A."/>
            <person name="Thoen E."/>
            <person name="Andreopoulos B."/>
            <person name="Lu D."/>
            <person name="Skrede I."/>
            <person name="Drula E."/>
            <person name="Henrissat B."/>
            <person name="Morin E."/>
            <person name="Kohler A."/>
            <person name="Barry K."/>
            <person name="LaButti K."/>
            <person name="Morin E."/>
            <person name="Salamov A."/>
            <person name="Lipzen A."/>
            <person name="Mereny Z."/>
            <person name="Hegedus B."/>
            <person name="Baldrian P."/>
            <person name="Stursova M."/>
            <person name="Weitz H."/>
            <person name="Taylor A."/>
            <person name="Grigoriev I.V."/>
            <person name="Nagy L.G."/>
            <person name="Martin F."/>
            <person name="Kauserud H."/>
        </authorList>
    </citation>
    <scope>NUCLEOTIDE SEQUENCE</scope>
    <source>
        <strain evidence="10">CBHHK067</strain>
    </source>
</reference>
<dbReference type="Gene3D" id="3.40.47.10">
    <property type="match status" value="2"/>
</dbReference>
<dbReference type="InterPro" id="IPR001227">
    <property type="entry name" value="Ac_transferase_dom_sf"/>
</dbReference>
<dbReference type="Pfam" id="PF00109">
    <property type="entry name" value="ketoacyl-synt"/>
    <property type="match status" value="1"/>
</dbReference>
<dbReference type="Pfam" id="PF08242">
    <property type="entry name" value="Methyltransf_12"/>
    <property type="match status" value="1"/>
</dbReference>
<dbReference type="CDD" id="cd00833">
    <property type="entry name" value="PKS"/>
    <property type="match status" value="1"/>
</dbReference>
<dbReference type="InterPro" id="IPR029063">
    <property type="entry name" value="SAM-dependent_MTases_sf"/>
</dbReference>
<evidence type="ECO:0000259" key="8">
    <source>
        <dbReference type="PROSITE" id="PS52004"/>
    </source>
</evidence>
<feature type="region of interest" description="C-terminal hotdog fold" evidence="7">
    <location>
        <begin position="976"/>
        <end position="1121"/>
    </location>
</feature>
<dbReference type="InterPro" id="IPR016039">
    <property type="entry name" value="Thiolase-like"/>
</dbReference>
<dbReference type="InterPro" id="IPR009081">
    <property type="entry name" value="PP-bd_ACP"/>
</dbReference>
<name>A0AAD7GJ68_MYCRO</name>
<dbReference type="PANTHER" id="PTHR43775:SF37">
    <property type="entry name" value="SI:DKEY-61P9.11"/>
    <property type="match status" value="1"/>
</dbReference>
<evidence type="ECO:0000256" key="7">
    <source>
        <dbReference type="PROSITE-ProRule" id="PRU01363"/>
    </source>
</evidence>
<dbReference type="InterPro" id="IPR014030">
    <property type="entry name" value="Ketoacyl_synth_N"/>
</dbReference>
<dbReference type="Gene3D" id="3.40.50.1820">
    <property type="entry name" value="alpha/beta hydrolase"/>
    <property type="match status" value="1"/>
</dbReference>
<keyword evidence="6" id="KW-0511">Multifunctional enzyme</keyword>